<evidence type="ECO:0000313" key="2">
    <source>
        <dbReference type="Proteomes" id="UP000832034"/>
    </source>
</evidence>
<gene>
    <name evidence="1" type="ORF">LVJ81_06000</name>
</gene>
<evidence type="ECO:0000313" key="1">
    <source>
        <dbReference type="EMBL" id="UOO93575.1"/>
    </source>
</evidence>
<sequence length="102" mass="11699">MKQYIGLLGIKRRFYAGDGFIGGQSPGLLTVAGIPNKRQIFLYIREAKKAPYLIDAVWSNDDGTYAFDMLDRNQKYLMMAVDHEAQYEPVTWDHITPANRNE</sequence>
<dbReference type="Proteomes" id="UP000832034">
    <property type="component" value="Chromosome"/>
</dbReference>
<accession>A0ABY4EDT7</accession>
<reference evidence="1" key="1">
    <citation type="submission" date="2021-12" db="EMBL/GenBank/DDBJ databases">
        <authorList>
            <person name="Veyrier F.J."/>
        </authorList>
    </citation>
    <scope>NUCLEOTIDE SEQUENCE</scope>
    <source>
        <strain evidence="1">SAG 1488-6</strain>
    </source>
</reference>
<name>A0ABY4EDT7_VITST</name>
<protein>
    <submittedName>
        <fullName evidence="1">Uncharacterized protein</fullName>
    </submittedName>
</protein>
<keyword evidence="2" id="KW-1185">Reference proteome</keyword>
<reference evidence="1" key="2">
    <citation type="journal article" date="2022" name="Res Sq">
        <title>Evolution of multicellular longitudinally dividing oral cavity symbionts (Neisseriaceae).</title>
        <authorList>
            <person name="Nyongesa S."/>
            <person name="Weber P."/>
            <person name="Bernet E."/>
            <person name="Pullido F."/>
            <person name="Nieckarz M."/>
            <person name="Delaby M."/>
            <person name="Nieves C."/>
            <person name="Viehboeck T."/>
            <person name="Krause N."/>
            <person name="Rivera-Millot A."/>
            <person name="Nakamura A."/>
            <person name="Vischer N."/>
            <person name="VanNieuwenhze M."/>
            <person name="Brun Y."/>
            <person name="Cava F."/>
            <person name="Bulgheresi S."/>
            <person name="Veyrier F."/>
        </authorList>
    </citation>
    <scope>NUCLEOTIDE SEQUENCE</scope>
    <source>
        <strain evidence="1">SAG 1488-6</strain>
    </source>
</reference>
<organism evidence="1 2">
    <name type="scientific">Vitreoscilla stercoraria</name>
    <dbReference type="NCBI Taxonomy" id="61"/>
    <lineage>
        <taxon>Bacteria</taxon>
        <taxon>Pseudomonadati</taxon>
        <taxon>Pseudomonadota</taxon>
        <taxon>Betaproteobacteria</taxon>
        <taxon>Neisseriales</taxon>
        <taxon>Neisseriaceae</taxon>
        <taxon>Vitreoscilla</taxon>
    </lineage>
</organism>
<proteinExistence type="predicted"/>
<dbReference type="EMBL" id="CP091512">
    <property type="protein sequence ID" value="UOO93575.1"/>
    <property type="molecule type" value="Genomic_DNA"/>
</dbReference>
<dbReference type="RefSeq" id="WP_155970396.1">
    <property type="nucleotide sequence ID" value="NZ_CP091512.1"/>
</dbReference>